<evidence type="ECO:0000256" key="7">
    <source>
        <dbReference type="ARBA" id="ARBA00022989"/>
    </source>
</evidence>
<dbReference type="Pfam" id="PF01554">
    <property type="entry name" value="MatE"/>
    <property type="match status" value="2"/>
</dbReference>
<feature type="transmembrane region" description="Helical" evidence="10">
    <location>
        <begin position="91"/>
        <end position="113"/>
    </location>
</feature>
<comment type="subcellular location">
    <subcellularLocation>
        <location evidence="1">Cell membrane</location>
        <topology evidence="1">Multi-pass membrane protein</topology>
    </subcellularLocation>
</comment>
<dbReference type="GO" id="GO:0005886">
    <property type="term" value="C:plasma membrane"/>
    <property type="evidence" value="ECO:0007669"/>
    <property type="project" value="UniProtKB-SubCell"/>
</dbReference>
<feature type="transmembrane region" description="Helical" evidence="10">
    <location>
        <begin position="14"/>
        <end position="34"/>
    </location>
</feature>
<gene>
    <name evidence="11" type="ORF">H9875_04175</name>
</gene>
<evidence type="ECO:0000313" key="11">
    <source>
        <dbReference type="EMBL" id="HIW71806.1"/>
    </source>
</evidence>
<dbReference type="PANTHER" id="PTHR43823">
    <property type="entry name" value="SPORULATION PROTEIN YKVU"/>
    <property type="match status" value="1"/>
</dbReference>
<dbReference type="InterPro" id="IPR051327">
    <property type="entry name" value="MATE_MepA_subfamily"/>
</dbReference>
<dbReference type="InterPro" id="IPR048279">
    <property type="entry name" value="MdtK-like"/>
</dbReference>
<accession>A0A9D1QRW3</accession>
<evidence type="ECO:0000256" key="9">
    <source>
        <dbReference type="ARBA" id="ARBA00023251"/>
    </source>
</evidence>
<dbReference type="GO" id="GO:0046677">
    <property type="term" value="P:response to antibiotic"/>
    <property type="evidence" value="ECO:0007669"/>
    <property type="project" value="UniProtKB-KW"/>
</dbReference>
<dbReference type="EMBL" id="DXGJ01000030">
    <property type="protein sequence ID" value="HIW71806.1"/>
    <property type="molecule type" value="Genomic_DNA"/>
</dbReference>
<feature type="transmembrane region" description="Helical" evidence="10">
    <location>
        <begin position="355"/>
        <end position="373"/>
    </location>
</feature>
<dbReference type="PANTHER" id="PTHR43823:SF3">
    <property type="entry name" value="MULTIDRUG EXPORT PROTEIN MEPA"/>
    <property type="match status" value="1"/>
</dbReference>
<evidence type="ECO:0000313" key="12">
    <source>
        <dbReference type="Proteomes" id="UP000886822"/>
    </source>
</evidence>
<sequence length="447" mass="48915">MEDLFERAPIRQAYFKLAMPVVLSMLASMIYNLADTFFVSMTQNTALVAGVALCTPLFNLMIALGDVFGLGGSAYVSRLLGQQQTALARRVSSWCFYGGIFSSIVLAVLMLIFERPILTALGATPATYAYAAQFYRIFNIGAALVTISIVPGNLMRTEGRAKENMFGTVGGILVNIICDPLFILGFHMGAAGAALANLIGYTLTDIILVYYVRKRCKVINVNWHEVRIAWTDIWQVLVIGIPASITNLMISYQTALFNNYLARYGADRVAALGIATKVSQVVNAIMVGFAFGAQPLIGYNYGAENHERLRKIIRFDLLVEVVWSLVMATLMIIVSPWIVALFLKNPAVIKYGSQILRILLLTTPFAGAILVYTTVFQSTAKALNALLMSISRQGIIFTIAIVVGSLLFGYTGIIWSQAVADVLTALLGWGLYRHQVMKARDTVSPEA</sequence>
<dbReference type="NCBIfam" id="TIGR00797">
    <property type="entry name" value="matE"/>
    <property type="match status" value="1"/>
</dbReference>
<comment type="similarity">
    <text evidence="2">Belongs to the multi antimicrobial extrusion (MATE) (TC 2.A.66.1) family. MepA subfamily.</text>
</comment>
<keyword evidence="8 10" id="KW-0472">Membrane</keyword>
<keyword evidence="9" id="KW-0046">Antibiotic resistance</keyword>
<feature type="transmembrane region" description="Helical" evidence="10">
    <location>
        <begin position="192"/>
        <end position="212"/>
    </location>
</feature>
<name>A0A9D1QRW3_9LACO</name>
<comment type="caution">
    <text evidence="11">The sequence shown here is derived from an EMBL/GenBank/DDBJ whole genome shotgun (WGS) entry which is preliminary data.</text>
</comment>
<keyword evidence="5" id="KW-1003">Cell membrane</keyword>
<feature type="transmembrane region" description="Helical" evidence="10">
    <location>
        <begin position="321"/>
        <end position="343"/>
    </location>
</feature>
<evidence type="ECO:0000256" key="4">
    <source>
        <dbReference type="ARBA" id="ARBA00022448"/>
    </source>
</evidence>
<reference evidence="11" key="2">
    <citation type="submission" date="2021-04" db="EMBL/GenBank/DDBJ databases">
        <authorList>
            <person name="Gilroy R."/>
        </authorList>
    </citation>
    <scope>NUCLEOTIDE SEQUENCE</scope>
    <source>
        <strain evidence="11">CHK173-259</strain>
    </source>
</reference>
<dbReference type="PIRSF" id="PIRSF006603">
    <property type="entry name" value="DinF"/>
    <property type="match status" value="1"/>
</dbReference>
<keyword evidence="4" id="KW-0813">Transport</keyword>
<reference evidence="11" key="1">
    <citation type="journal article" date="2021" name="PeerJ">
        <title>Extensive microbial diversity within the chicken gut microbiome revealed by metagenomics and culture.</title>
        <authorList>
            <person name="Gilroy R."/>
            <person name="Ravi A."/>
            <person name="Getino M."/>
            <person name="Pursley I."/>
            <person name="Horton D.L."/>
            <person name="Alikhan N.F."/>
            <person name="Baker D."/>
            <person name="Gharbi K."/>
            <person name="Hall N."/>
            <person name="Watson M."/>
            <person name="Adriaenssens E.M."/>
            <person name="Foster-Nyarko E."/>
            <person name="Jarju S."/>
            <person name="Secka A."/>
            <person name="Antonio M."/>
            <person name="Oren A."/>
            <person name="Chaudhuri R.R."/>
            <person name="La Ragione R."/>
            <person name="Hildebrand F."/>
            <person name="Pallen M.J."/>
        </authorList>
    </citation>
    <scope>NUCLEOTIDE SEQUENCE</scope>
    <source>
        <strain evidence="11">CHK173-259</strain>
    </source>
</reference>
<evidence type="ECO:0000256" key="6">
    <source>
        <dbReference type="ARBA" id="ARBA00022692"/>
    </source>
</evidence>
<feature type="transmembrane region" description="Helical" evidence="10">
    <location>
        <begin position="133"/>
        <end position="154"/>
    </location>
</feature>
<feature type="transmembrane region" description="Helical" evidence="10">
    <location>
        <begin position="233"/>
        <end position="252"/>
    </location>
</feature>
<organism evidence="11 12">
    <name type="scientific">Candidatus Levilactobacillus faecigallinarum</name>
    <dbReference type="NCBI Taxonomy" id="2838638"/>
    <lineage>
        <taxon>Bacteria</taxon>
        <taxon>Bacillati</taxon>
        <taxon>Bacillota</taxon>
        <taxon>Bacilli</taxon>
        <taxon>Lactobacillales</taxon>
        <taxon>Lactobacillaceae</taxon>
        <taxon>Levilactobacillus</taxon>
    </lineage>
</organism>
<evidence type="ECO:0000256" key="3">
    <source>
        <dbReference type="ARBA" id="ARBA00022106"/>
    </source>
</evidence>
<protein>
    <recommendedName>
        <fullName evidence="3">Multidrug export protein MepA</fullName>
    </recommendedName>
</protein>
<evidence type="ECO:0000256" key="8">
    <source>
        <dbReference type="ARBA" id="ARBA00023136"/>
    </source>
</evidence>
<evidence type="ECO:0000256" key="1">
    <source>
        <dbReference type="ARBA" id="ARBA00004651"/>
    </source>
</evidence>
<dbReference type="Proteomes" id="UP000886822">
    <property type="component" value="Unassembled WGS sequence"/>
</dbReference>
<evidence type="ECO:0000256" key="2">
    <source>
        <dbReference type="ARBA" id="ARBA00008417"/>
    </source>
</evidence>
<keyword evidence="7 10" id="KW-1133">Transmembrane helix</keyword>
<proteinExistence type="inferred from homology"/>
<evidence type="ECO:0000256" key="10">
    <source>
        <dbReference type="SAM" id="Phobius"/>
    </source>
</evidence>
<feature type="transmembrane region" description="Helical" evidence="10">
    <location>
        <begin position="281"/>
        <end position="301"/>
    </location>
</feature>
<keyword evidence="6 10" id="KW-0812">Transmembrane</keyword>
<dbReference type="CDD" id="cd13143">
    <property type="entry name" value="MATE_MepA_like"/>
    <property type="match status" value="1"/>
</dbReference>
<evidence type="ECO:0000256" key="5">
    <source>
        <dbReference type="ARBA" id="ARBA00022475"/>
    </source>
</evidence>
<feature type="transmembrane region" description="Helical" evidence="10">
    <location>
        <begin position="385"/>
        <end position="408"/>
    </location>
</feature>
<dbReference type="InterPro" id="IPR045070">
    <property type="entry name" value="MATE_MepA-like"/>
</dbReference>
<dbReference type="InterPro" id="IPR002528">
    <property type="entry name" value="MATE_fam"/>
</dbReference>
<feature type="transmembrane region" description="Helical" evidence="10">
    <location>
        <begin position="166"/>
        <end position="186"/>
    </location>
</feature>
<feature type="transmembrane region" description="Helical" evidence="10">
    <location>
        <begin position="46"/>
        <end position="70"/>
    </location>
</feature>
<dbReference type="AlphaFoldDB" id="A0A9D1QRW3"/>
<dbReference type="GO" id="GO:0015297">
    <property type="term" value="F:antiporter activity"/>
    <property type="evidence" value="ECO:0007669"/>
    <property type="project" value="InterPro"/>
</dbReference>
<dbReference type="GO" id="GO:0042910">
    <property type="term" value="F:xenobiotic transmembrane transporter activity"/>
    <property type="evidence" value="ECO:0007669"/>
    <property type="project" value="InterPro"/>
</dbReference>